<accession>A0A512NH87</accession>
<dbReference type="NCBIfam" id="TIGR01841">
    <property type="entry name" value="phasin"/>
    <property type="match status" value="1"/>
</dbReference>
<reference evidence="2 3" key="1">
    <citation type="submission" date="2019-07" db="EMBL/GenBank/DDBJ databases">
        <title>Whole genome shotgun sequence of Reyranella soli NBRC 108950.</title>
        <authorList>
            <person name="Hosoyama A."/>
            <person name="Uohara A."/>
            <person name="Ohji S."/>
            <person name="Ichikawa N."/>
        </authorList>
    </citation>
    <scope>NUCLEOTIDE SEQUENCE [LARGE SCALE GENOMIC DNA]</scope>
    <source>
        <strain evidence="2 3">NBRC 108950</strain>
    </source>
</reference>
<organism evidence="2 3">
    <name type="scientific">Reyranella soli</name>
    <dbReference type="NCBI Taxonomy" id="1230389"/>
    <lineage>
        <taxon>Bacteria</taxon>
        <taxon>Pseudomonadati</taxon>
        <taxon>Pseudomonadota</taxon>
        <taxon>Alphaproteobacteria</taxon>
        <taxon>Hyphomicrobiales</taxon>
        <taxon>Reyranellaceae</taxon>
        <taxon>Reyranella</taxon>
    </lineage>
</organism>
<protein>
    <submittedName>
        <fullName evidence="2">Phasin</fullName>
    </submittedName>
</protein>
<dbReference type="AlphaFoldDB" id="A0A512NH87"/>
<dbReference type="InterPro" id="IPR010127">
    <property type="entry name" value="Phasin_subfam-1"/>
</dbReference>
<dbReference type="EMBL" id="BKAJ01000098">
    <property type="protein sequence ID" value="GEP58314.1"/>
    <property type="molecule type" value="Genomic_DNA"/>
</dbReference>
<dbReference type="Proteomes" id="UP000321058">
    <property type="component" value="Unassembled WGS sequence"/>
</dbReference>
<proteinExistence type="predicted"/>
<evidence type="ECO:0000313" key="2">
    <source>
        <dbReference type="EMBL" id="GEP58314.1"/>
    </source>
</evidence>
<feature type="domain" description="Phasin" evidence="1">
    <location>
        <begin position="31"/>
        <end position="130"/>
    </location>
</feature>
<sequence>MYANGTFKNPFTDFDFTKFTGEFKLPTVNVETFVETARKNFAVLTSANTAAVETMKTIGQRQGDMVRAAMEDFSKHGSEVLSAATVEEKVIKQIDFAKKSYETAIANTKEIADLVGKSQAEAFEALSARVAELTEEVKAAIAKK</sequence>
<evidence type="ECO:0000313" key="3">
    <source>
        <dbReference type="Proteomes" id="UP000321058"/>
    </source>
</evidence>
<evidence type="ECO:0000259" key="1">
    <source>
        <dbReference type="Pfam" id="PF09361"/>
    </source>
</evidence>
<gene>
    <name evidence="2" type="ORF">RSO01_54800</name>
</gene>
<comment type="caution">
    <text evidence="2">The sequence shown here is derived from an EMBL/GenBank/DDBJ whole genome shotgun (WGS) entry which is preliminary data.</text>
</comment>
<dbReference type="Pfam" id="PF09361">
    <property type="entry name" value="Phasin_2"/>
    <property type="match status" value="1"/>
</dbReference>
<name>A0A512NH87_9HYPH</name>
<dbReference type="InterPro" id="IPR018968">
    <property type="entry name" value="Phasin"/>
</dbReference>
<dbReference type="RefSeq" id="WP_147153430.1">
    <property type="nucleotide sequence ID" value="NZ_BKAJ01000098.1"/>
</dbReference>
<keyword evidence="3" id="KW-1185">Reference proteome</keyword>
<dbReference type="OrthoDB" id="9812006at2"/>